<dbReference type="PANTHER" id="PTHR43527:SF2">
    <property type="entry name" value="4-DIPHOSPHOCYTIDYL-2-C-METHYL-D-ERYTHRITOL KINASE, CHLOROPLASTIC"/>
    <property type="match status" value="1"/>
</dbReference>
<comment type="pathway">
    <text evidence="10">Isoprenoid biosynthesis; isopentenyl diphosphate biosynthesis via DXP pathway; isopentenyl diphosphate from 1-deoxy-D-xylulose 5-phosphate: step 3/6.</text>
</comment>
<dbReference type="InterPro" id="IPR020568">
    <property type="entry name" value="Ribosomal_Su5_D2-typ_SF"/>
</dbReference>
<evidence type="ECO:0000313" key="14">
    <source>
        <dbReference type="EMBL" id="RUO19413.1"/>
    </source>
</evidence>
<gene>
    <name evidence="10" type="primary">ispE</name>
    <name evidence="13" type="ORF">B0I24_11654</name>
    <name evidence="14" type="ORF">CWE07_13095</name>
</gene>
<dbReference type="GO" id="GO:0016114">
    <property type="term" value="P:terpenoid biosynthetic process"/>
    <property type="evidence" value="ECO:0007669"/>
    <property type="project" value="UniProtKB-UniRule"/>
</dbReference>
<organism evidence="13 15">
    <name type="scientific">Aliidiomarina maris</name>
    <dbReference type="NCBI Taxonomy" id="531312"/>
    <lineage>
        <taxon>Bacteria</taxon>
        <taxon>Pseudomonadati</taxon>
        <taxon>Pseudomonadota</taxon>
        <taxon>Gammaproteobacteria</taxon>
        <taxon>Alteromonadales</taxon>
        <taxon>Idiomarinaceae</taxon>
        <taxon>Aliidiomarina</taxon>
    </lineage>
</organism>
<evidence type="ECO:0000313" key="15">
    <source>
        <dbReference type="Proteomes" id="UP000249203"/>
    </source>
</evidence>
<dbReference type="PIRSF" id="PIRSF010376">
    <property type="entry name" value="IspE"/>
    <property type="match status" value="1"/>
</dbReference>
<dbReference type="GO" id="GO:0050515">
    <property type="term" value="F:4-(cytidine 5'-diphospho)-2-C-methyl-D-erythritol kinase activity"/>
    <property type="evidence" value="ECO:0007669"/>
    <property type="project" value="UniProtKB-UniRule"/>
</dbReference>
<dbReference type="InterPro" id="IPR036554">
    <property type="entry name" value="GHMP_kinase_C_sf"/>
</dbReference>
<comment type="similarity">
    <text evidence="1 10">Belongs to the GHMP kinase family. IspE subfamily.</text>
</comment>
<evidence type="ECO:0000256" key="3">
    <source>
        <dbReference type="ARBA" id="ARBA00017473"/>
    </source>
</evidence>
<reference evidence="14 16" key="1">
    <citation type="journal article" date="2018" name="Front. Microbiol.">
        <title>Genome-Based Analysis Reveals the Taxonomy and Diversity of the Family Idiomarinaceae.</title>
        <authorList>
            <person name="Liu Y."/>
            <person name="Lai Q."/>
            <person name="Shao Z."/>
        </authorList>
    </citation>
    <scope>NUCLEOTIDE SEQUENCE [LARGE SCALE GENOMIC DNA]</scope>
    <source>
        <strain evidence="14 16">CF12-14</strain>
    </source>
</reference>
<evidence type="ECO:0000259" key="11">
    <source>
        <dbReference type="Pfam" id="PF00288"/>
    </source>
</evidence>
<dbReference type="AlphaFoldDB" id="A0A327WS78"/>
<feature type="binding site" evidence="10">
    <location>
        <begin position="99"/>
        <end position="109"/>
    </location>
    <ligand>
        <name>ATP</name>
        <dbReference type="ChEBI" id="CHEBI:30616"/>
    </ligand>
</feature>
<dbReference type="InterPro" id="IPR004424">
    <property type="entry name" value="IspE"/>
</dbReference>
<dbReference type="SUPFAM" id="SSF55060">
    <property type="entry name" value="GHMP Kinase, C-terminal domain"/>
    <property type="match status" value="1"/>
</dbReference>
<dbReference type="SUPFAM" id="SSF54211">
    <property type="entry name" value="Ribosomal protein S5 domain 2-like"/>
    <property type="match status" value="1"/>
</dbReference>
<evidence type="ECO:0000313" key="16">
    <source>
        <dbReference type="Proteomes" id="UP000287865"/>
    </source>
</evidence>
<dbReference type="Pfam" id="PF08544">
    <property type="entry name" value="GHMP_kinases_C"/>
    <property type="match status" value="1"/>
</dbReference>
<dbReference type="Proteomes" id="UP000287865">
    <property type="component" value="Unassembled WGS sequence"/>
</dbReference>
<sequence>MHALPQDITIHCPAKLNLFLHITAQRNDGYHELETLFQFIDLCDDLHISATTDGRIDLLTPLQDVSHEDNLVYRAAMLLMPLRKDAQQGAQISLHKRIPMGGGLGGGSSNAASTLIGLNQLWGLGLDRRQLADLGIQLGADVPVFIFGQAAFARGVGEQLVAVEPAPAWYLVVHPQVHVSTASVFQHPDLPRNSAPITTELSEWASHRNDCQSLVASLYPPVAKAIDWLVEYAPTRMTGTGACVFGCFDSQAAAQKALAAMPSAFSGFVAQGLNTSPAWQGL</sequence>
<dbReference type="Gene3D" id="3.30.70.890">
    <property type="entry name" value="GHMP kinase, C-terminal domain"/>
    <property type="match status" value="1"/>
</dbReference>
<name>A0A327WS78_9GAMM</name>
<evidence type="ECO:0000256" key="9">
    <source>
        <dbReference type="ARBA" id="ARBA00032554"/>
    </source>
</evidence>
<comment type="catalytic activity">
    <reaction evidence="10">
        <text>4-CDP-2-C-methyl-D-erythritol + ATP = 4-CDP-2-C-methyl-D-erythritol 2-phosphate + ADP + H(+)</text>
        <dbReference type="Rhea" id="RHEA:18437"/>
        <dbReference type="ChEBI" id="CHEBI:15378"/>
        <dbReference type="ChEBI" id="CHEBI:30616"/>
        <dbReference type="ChEBI" id="CHEBI:57823"/>
        <dbReference type="ChEBI" id="CHEBI:57919"/>
        <dbReference type="ChEBI" id="CHEBI:456216"/>
        <dbReference type="EC" id="2.7.1.148"/>
    </reaction>
</comment>
<feature type="active site" evidence="10">
    <location>
        <position position="141"/>
    </location>
</feature>
<feature type="active site" evidence="10">
    <location>
        <position position="15"/>
    </location>
</feature>
<evidence type="ECO:0000256" key="8">
    <source>
        <dbReference type="ARBA" id="ARBA00023229"/>
    </source>
</evidence>
<keyword evidence="6 10" id="KW-0418">Kinase</keyword>
<proteinExistence type="inferred from homology"/>
<protein>
    <recommendedName>
        <fullName evidence="3 10">4-diphosphocytidyl-2-C-methyl-D-erythritol kinase</fullName>
        <shortName evidence="10">CMK</shortName>
        <ecNumber evidence="2 10">2.7.1.148</ecNumber>
    </recommendedName>
    <alternativeName>
        <fullName evidence="9 10">4-(cytidine-5'-diphospho)-2-C-methyl-D-erythritol kinase</fullName>
    </alternativeName>
</protein>
<evidence type="ECO:0000256" key="4">
    <source>
        <dbReference type="ARBA" id="ARBA00022679"/>
    </source>
</evidence>
<dbReference type="InterPro" id="IPR013750">
    <property type="entry name" value="GHMP_kinase_C_dom"/>
</dbReference>
<dbReference type="HAMAP" id="MF_00061">
    <property type="entry name" value="IspE"/>
    <property type="match status" value="1"/>
</dbReference>
<comment type="caution">
    <text evidence="13">The sequence shown here is derived from an EMBL/GenBank/DDBJ whole genome shotgun (WGS) entry which is preliminary data.</text>
</comment>
<dbReference type="EMBL" id="QLMD01000016">
    <property type="protein sequence ID" value="RAJ93696.1"/>
    <property type="molecule type" value="Genomic_DNA"/>
</dbReference>
<reference evidence="13 15" key="2">
    <citation type="submission" date="2018-06" db="EMBL/GenBank/DDBJ databases">
        <title>Genomic Encyclopedia of Type Strains, Phase III (KMG-III): the genomes of soil and plant-associated and newly described type strains.</title>
        <authorList>
            <person name="Whitman W."/>
        </authorList>
    </citation>
    <scope>NUCLEOTIDE SEQUENCE [LARGE SCALE GENOMIC DNA]</scope>
    <source>
        <strain evidence="13 15">CGMCC 1.15366</strain>
    </source>
</reference>
<evidence type="ECO:0000256" key="5">
    <source>
        <dbReference type="ARBA" id="ARBA00022741"/>
    </source>
</evidence>
<dbReference type="NCBIfam" id="TIGR00154">
    <property type="entry name" value="ispE"/>
    <property type="match status" value="1"/>
</dbReference>
<evidence type="ECO:0000313" key="13">
    <source>
        <dbReference type="EMBL" id="RAJ93696.1"/>
    </source>
</evidence>
<dbReference type="InterPro" id="IPR014721">
    <property type="entry name" value="Ribsml_uS5_D2-typ_fold_subgr"/>
</dbReference>
<keyword evidence="4 10" id="KW-0808">Transferase</keyword>
<dbReference type="GO" id="GO:0005524">
    <property type="term" value="F:ATP binding"/>
    <property type="evidence" value="ECO:0007669"/>
    <property type="project" value="UniProtKB-UniRule"/>
</dbReference>
<feature type="domain" description="GHMP kinase N-terminal" evidence="11">
    <location>
        <begin position="70"/>
        <end position="149"/>
    </location>
</feature>
<keyword evidence="16" id="KW-1185">Reference proteome</keyword>
<dbReference type="OrthoDB" id="9809438at2"/>
<dbReference type="Gene3D" id="3.30.230.10">
    <property type="match status" value="1"/>
</dbReference>
<dbReference type="PANTHER" id="PTHR43527">
    <property type="entry name" value="4-DIPHOSPHOCYTIDYL-2-C-METHYL-D-ERYTHRITOL KINASE, CHLOROPLASTIC"/>
    <property type="match status" value="1"/>
</dbReference>
<dbReference type="EC" id="2.7.1.148" evidence="2 10"/>
<dbReference type="EMBL" id="PIPK01000016">
    <property type="protein sequence ID" value="RUO19413.1"/>
    <property type="molecule type" value="Genomic_DNA"/>
</dbReference>
<evidence type="ECO:0000256" key="6">
    <source>
        <dbReference type="ARBA" id="ARBA00022777"/>
    </source>
</evidence>
<keyword evidence="5 10" id="KW-0547">Nucleotide-binding</keyword>
<dbReference type="GO" id="GO:0019288">
    <property type="term" value="P:isopentenyl diphosphate biosynthetic process, methylerythritol 4-phosphate pathway"/>
    <property type="evidence" value="ECO:0007669"/>
    <property type="project" value="UniProtKB-UniRule"/>
</dbReference>
<dbReference type="InterPro" id="IPR006204">
    <property type="entry name" value="GHMP_kinase_N_dom"/>
</dbReference>
<dbReference type="Pfam" id="PF00288">
    <property type="entry name" value="GHMP_kinases_N"/>
    <property type="match status" value="1"/>
</dbReference>
<keyword evidence="7 10" id="KW-0067">ATP-binding</keyword>
<dbReference type="RefSeq" id="WP_111570338.1">
    <property type="nucleotide sequence ID" value="NZ_PIPK01000016.1"/>
</dbReference>
<evidence type="ECO:0000256" key="2">
    <source>
        <dbReference type="ARBA" id="ARBA00012052"/>
    </source>
</evidence>
<feature type="domain" description="GHMP kinase C-terminal" evidence="12">
    <location>
        <begin position="206"/>
        <end position="265"/>
    </location>
</feature>
<keyword evidence="8 10" id="KW-0414">Isoprene biosynthesis</keyword>
<evidence type="ECO:0000256" key="1">
    <source>
        <dbReference type="ARBA" id="ARBA00009684"/>
    </source>
</evidence>
<evidence type="ECO:0000256" key="10">
    <source>
        <dbReference type="HAMAP-Rule" id="MF_00061"/>
    </source>
</evidence>
<comment type="function">
    <text evidence="10">Catalyzes the phosphorylation of the position 2 hydroxy group of 4-diphosphocytidyl-2C-methyl-D-erythritol.</text>
</comment>
<dbReference type="UniPathway" id="UPA00056">
    <property type="reaction ID" value="UER00094"/>
</dbReference>
<evidence type="ECO:0000256" key="7">
    <source>
        <dbReference type="ARBA" id="ARBA00022840"/>
    </source>
</evidence>
<evidence type="ECO:0000259" key="12">
    <source>
        <dbReference type="Pfam" id="PF08544"/>
    </source>
</evidence>
<accession>A0A327WS78</accession>
<dbReference type="Proteomes" id="UP000249203">
    <property type="component" value="Unassembled WGS sequence"/>
</dbReference>